<dbReference type="HOGENOM" id="CLU_036053_1_0_6"/>
<dbReference type="EMBL" id="AE009442">
    <property type="protein sequence ID" value="AAO28680.1"/>
    <property type="molecule type" value="Genomic_DNA"/>
</dbReference>
<accession>Q87D74</accession>
<feature type="transmembrane region" description="Helical" evidence="1">
    <location>
        <begin position="75"/>
        <end position="93"/>
    </location>
</feature>
<keyword evidence="1" id="KW-1133">Transmembrane helix</keyword>
<dbReference type="InterPro" id="IPR021834">
    <property type="entry name" value="DUF3426"/>
</dbReference>
<gene>
    <name evidence="2" type="ordered locus">PD_0812</name>
</gene>
<protein>
    <recommendedName>
        <fullName evidence="4">DUF3426 domain-containing protein</fullName>
    </recommendedName>
</protein>
<dbReference type="KEGG" id="xft:PD_0812"/>
<dbReference type="Proteomes" id="UP000002516">
    <property type="component" value="Chromosome"/>
</dbReference>
<evidence type="ECO:0000313" key="3">
    <source>
        <dbReference type="Proteomes" id="UP000002516"/>
    </source>
</evidence>
<evidence type="ECO:0008006" key="4">
    <source>
        <dbReference type="Google" id="ProtNLM"/>
    </source>
</evidence>
<sequence>MNQLPPSLVRFLRPQPPPSPTTNNAPLVETGIATPSPETMPQQVYSHIPNASPAEAPTFAHPIENVLATQRNRRLNALLITVLTFTLVLQLLLADRARLASNAAWRPLLNTLCTVLRCSLPAWHEPTAFTMLQRNVQPLHGYPGVLEIEATFRNDARWEQAWPYLQLSLSDADGKIIGSSTFTPTEYLGHPPRPNERLTPGQSAHIVFRVHEREANTAAFTFEFR</sequence>
<evidence type="ECO:0000256" key="1">
    <source>
        <dbReference type="SAM" id="Phobius"/>
    </source>
</evidence>
<organism evidence="2 3">
    <name type="scientific">Xylella fastidiosa (strain Temecula1 / ATCC 700964)</name>
    <dbReference type="NCBI Taxonomy" id="183190"/>
    <lineage>
        <taxon>Bacteria</taxon>
        <taxon>Pseudomonadati</taxon>
        <taxon>Pseudomonadota</taxon>
        <taxon>Gammaproteobacteria</taxon>
        <taxon>Lysobacterales</taxon>
        <taxon>Lysobacteraceae</taxon>
        <taxon>Xylella</taxon>
    </lineage>
</organism>
<keyword evidence="1" id="KW-0812">Transmembrane</keyword>
<name>Q87D74_XYLFT</name>
<reference evidence="2 3" key="1">
    <citation type="journal article" date="2003" name="J. Bacteriol.">
        <title>Comparative analyses of the complete genome sequences of Pierce's disease and citrus variegated chlorosis strains of Xylella fastidiosa.</title>
        <authorList>
            <person name="Van Sluys M.A."/>
            <person name="de Oliveira M.C."/>
            <person name="Monteiro-Vitorello C.B."/>
            <person name="Miyaki C.Y."/>
            <person name="Furlan L.R."/>
            <person name="Camargo L.E."/>
            <person name="da Silva A.C."/>
            <person name="Moon D.H."/>
            <person name="Takita M.A."/>
            <person name="Lemos E.G."/>
            <person name="Machado M.A."/>
            <person name="Ferro M.I."/>
            <person name="da Silva F.R."/>
            <person name="Goldman M.H."/>
            <person name="Goldman G.H."/>
            <person name="Lemos M.V."/>
            <person name="El-Dorry H."/>
            <person name="Tsai S.M."/>
            <person name="Carrer H."/>
            <person name="Carraro D.M."/>
            <person name="de Oliveira R.C."/>
            <person name="Nunes L.R."/>
            <person name="Siqueira W.J."/>
            <person name="Coutinho L.L."/>
            <person name="Kimura E.T."/>
            <person name="Ferro E.S."/>
            <person name="Harakava R."/>
            <person name="Kuramae E.E."/>
            <person name="Marino C.L."/>
            <person name="Giglioti E."/>
            <person name="Abreu I.L."/>
            <person name="Alves L.M."/>
            <person name="do Amaral A.M."/>
            <person name="Baia G.S."/>
            <person name="Blanco S.R."/>
            <person name="Brito M.S."/>
            <person name="Cannavan F.S."/>
            <person name="Celestino A.V."/>
            <person name="da Cunha A.F."/>
            <person name="Fenille R.C."/>
            <person name="Ferro J.A."/>
            <person name="Formighieri E.F."/>
            <person name="Kishi L.T."/>
            <person name="Leoni S.G."/>
            <person name="Oliveira A.R."/>
            <person name="Rosa V.E.Jr."/>
            <person name="Sassaki F.T."/>
            <person name="Sena J.A."/>
            <person name="de Souza A.A."/>
            <person name="Truffi D."/>
            <person name="Tsukumo F."/>
            <person name="Yanai G.M."/>
            <person name="Zaros L.G."/>
            <person name="Civerolo E.L."/>
            <person name="Simpson A.J."/>
            <person name="Almeida N.F.Jr."/>
            <person name="Setubal J.C."/>
            <person name="Kitajima J.P."/>
        </authorList>
    </citation>
    <scope>NUCLEOTIDE SEQUENCE [LARGE SCALE GENOMIC DNA]</scope>
    <source>
        <strain evidence="3">Temecula1 / ATCC 700964</strain>
    </source>
</reference>
<evidence type="ECO:0000313" key="2">
    <source>
        <dbReference type="EMBL" id="AAO28680.1"/>
    </source>
</evidence>
<keyword evidence="1" id="KW-0472">Membrane</keyword>
<dbReference type="Pfam" id="PF11906">
    <property type="entry name" value="DUF3426"/>
    <property type="match status" value="1"/>
</dbReference>
<dbReference type="AlphaFoldDB" id="Q87D74"/>
<keyword evidence="3" id="KW-1185">Reference proteome</keyword>
<proteinExistence type="predicted"/>